<evidence type="ECO:0000313" key="3">
    <source>
        <dbReference type="Proteomes" id="UP000800040"/>
    </source>
</evidence>
<keyword evidence="1" id="KW-0732">Signal</keyword>
<proteinExistence type="predicted"/>
<reference evidence="2" key="1">
    <citation type="submission" date="2020-01" db="EMBL/GenBank/DDBJ databases">
        <authorList>
            <consortium name="DOE Joint Genome Institute"/>
            <person name="Haridas S."/>
            <person name="Albert R."/>
            <person name="Binder M."/>
            <person name="Bloem J."/>
            <person name="Labutti K."/>
            <person name="Salamov A."/>
            <person name="Andreopoulos B."/>
            <person name="Baker S.E."/>
            <person name="Barry K."/>
            <person name="Bills G."/>
            <person name="Bluhm B.H."/>
            <person name="Cannon C."/>
            <person name="Castanera R."/>
            <person name="Culley D.E."/>
            <person name="Daum C."/>
            <person name="Ezra D."/>
            <person name="Gonzalez J.B."/>
            <person name="Henrissat B."/>
            <person name="Kuo A."/>
            <person name="Liang C."/>
            <person name="Lipzen A."/>
            <person name="Lutzoni F."/>
            <person name="Magnuson J."/>
            <person name="Mondo S."/>
            <person name="Nolan M."/>
            <person name="Ohm R."/>
            <person name="Pangilinan J."/>
            <person name="Park H.-J."/>
            <person name="Ramirez L."/>
            <person name="Alfaro M."/>
            <person name="Sun H."/>
            <person name="Tritt A."/>
            <person name="Yoshinaga Y."/>
            <person name="Zwiers L.-H."/>
            <person name="Turgeon B.G."/>
            <person name="Goodwin S.B."/>
            <person name="Spatafora J.W."/>
            <person name="Crous P.W."/>
            <person name="Grigoriev I.V."/>
        </authorList>
    </citation>
    <scope>NUCLEOTIDE SEQUENCE</scope>
    <source>
        <strain evidence="2">P77</strain>
    </source>
</reference>
<feature type="chain" id="PRO_5025422976" description="Secreted protein" evidence="1">
    <location>
        <begin position="18"/>
        <end position="146"/>
    </location>
</feature>
<accession>A0A6A5KG53</accession>
<gene>
    <name evidence="2" type="ORF">BDW02DRAFT_571153</name>
</gene>
<name>A0A6A5KG53_9PLEO</name>
<dbReference type="EMBL" id="ML975341">
    <property type="protein sequence ID" value="KAF1832323.1"/>
    <property type="molecule type" value="Genomic_DNA"/>
</dbReference>
<dbReference type="AlphaFoldDB" id="A0A6A5KG53"/>
<protein>
    <recommendedName>
        <fullName evidence="4">Secreted protein</fullName>
    </recommendedName>
</protein>
<sequence>MLRLLILVGVMFGRHDTTLHVPERANGQKTLGVLRTSSFLQVYPMFGYRPAAPETFCTDALFFCGCDIKLPPATFLTRSNMSQRAFLWAAEYSMVGPYSCFAERGGCKFAVIVGAIPGSSQKLFAQSLEAKLCECSTVQILGVVKG</sequence>
<keyword evidence="3" id="KW-1185">Reference proteome</keyword>
<feature type="signal peptide" evidence="1">
    <location>
        <begin position="1"/>
        <end position="17"/>
    </location>
</feature>
<evidence type="ECO:0000313" key="2">
    <source>
        <dbReference type="EMBL" id="KAF1832323.1"/>
    </source>
</evidence>
<dbReference type="Proteomes" id="UP000800040">
    <property type="component" value="Unassembled WGS sequence"/>
</dbReference>
<organism evidence="2 3">
    <name type="scientific">Decorospora gaudefroyi</name>
    <dbReference type="NCBI Taxonomy" id="184978"/>
    <lineage>
        <taxon>Eukaryota</taxon>
        <taxon>Fungi</taxon>
        <taxon>Dikarya</taxon>
        <taxon>Ascomycota</taxon>
        <taxon>Pezizomycotina</taxon>
        <taxon>Dothideomycetes</taxon>
        <taxon>Pleosporomycetidae</taxon>
        <taxon>Pleosporales</taxon>
        <taxon>Pleosporineae</taxon>
        <taxon>Pleosporaceae</taxon>
        <taxon>Decorospora</taxon>
    </lineage>
</organism>
<evidence type="ECO:0008006" key="4">
    <source>
        <dbReference type="Google" id="ProtNLM"/>
    </source>
</evidence>
<evidence type="ECO:0000256" key="1">
    <source>
        <dbReference type="SAM" id="SignalP"/>
    </source>
</evidence>